<evidence type="ECO:0000259" key="2">
    <source>
        <dbReference type="PROSITE" id="PS50158"/>
    </source>
</evidence>
<dbReference type="InterPro" id="IPR001878">
    <property type="entry name" value="Znf_CCHC"/>
</dbReference>
<accession>A0AAU9XGP7</accession>
<keyword evidence="1" id="KW-0479">Metal-binding</keyword>
<reference evidence="3 4" key="1">
    <citation type="submission" date="2022-05" db="EMBL/GenBank/DDBJ databases">
        <authorList>
            <consortium name="Genoscope - CEA"/>
            <person name="William W."/>
        </authorList>
    </citation>
    <scope>NUCLEOTIDE SEQUENCE [LARGE SCALE GENOMIC DNA]</scope>
</reference>
<feature type="domain" description="CCHC-type" evidence="2">
    <location>
        <begin position="104"/>
        <end position="119"/>
    </location>
</feature>
<organism evidence="3 4">
    <name type="scientific">Pocillopora meandrina</name>
    <dbReference type="NCBI Taxonomy" id="46732"/>
    <lineage>
        <taxon>Eukaryota</taxon>
        <taxon>Metazoa</taxon>
        <taxon>Cnidaria</taxon>
        <taxon>Anthozoa</taxon>
        <taxon>Hexacorallia</taxon>
        <taxon>Scleractinia</taxon>
        <taxon>Astrocoeniina</taxon>
        <taxon>Pocilloporidae</taxon>
        <taxon>Pocillopora</taxon>
    </lineage>
</organism>
<dbReference type="PROSITE" id="PS50158">
    <property type="entry name" value="ZF_CCHC"/>
    <property type="match status" value="1"/>
</dbReference>
<name>A0AAU9XGP7_9CNID</name>
<evidence type="ECO:0000313" key="3">
    <source>
        <dbReference type="EMBL" id="CAH3147008.1"/>
    </source>
</evidence>
<sequence>MACLRALLSPAIRAVYKYSLWLSAEDLAKPHLVINALTEYYGASIGVSRTNRSALRNRVYEIKLHSANMRITSETLRVKLTGKGQRHRDAAAIPVLVNIAFGKRCNKCGIVGHFARACKGGTGKQAGNKQQSNFVDDDADEEAFVAECKASHKPAKKFFAHLHLVHDGKSKIVRAQIDSASTCNTMPSNLLSQLFPNLKVSKTRSRISTYGSQKMRPKGQVTLVCDRSRLETIDFLAVDVPGDKPSLLSGKDAQALKYLKIYADERNAVEDEIPQTPQTLPPLGMLMAEDILRQYANVSRPWRGKPLGTLMHIQLDSSVTPVSCPNTPSACGRVRPGK</sequence>
<keyword evidence="1" id="KW-0862">Zinc</keyword>
<protein>
    <recommendedName>
        <fullName evidence="2">CCHC-type domain-containing protein</fullName>
    </recommendedName>
</protein>
<keyword evidence="4" id="KW-1185">Reference proteome</keyword>
<evidence type="ECO:0000256" key="1">
    <source>
        <dbReference type="PROSITE-ProRule" id="PRU00047"/>
    </source>
</evidence>
<keyword evidence="1" id="KW-0863">Zinc-finger</keyword>
<comment type="caution">
    <text evidence="3">The sequence shown here is derived from an EMBL/GenBank/DDBJ whole genome shotgun (WGS) entry which is preliminary data.</text>
</comment>
<evidence type="ECO:0000313" key="4">
    <source>
        <dbReference type="Proteomes" id="UP001159428"/>
    </source>
</evidence>
<proteinExistence type="predicted"/>
<dbReference type="GO" id="GO:0008270">
    <property type="term" value="F:zinc ion binding"/>
    <property type="evidence" value="ECO:0007669"/>
    <property type="project" value="UniProtKB-KW"/>
</dbReference>
<dbReference type="GO" id="GO:0003676">
    <property type="term" value="F:nucleic acid binding"/>
    <property type="evidence" value="ECO:0007669"/>
    <property type="project" value="InterPro"/>
</dbReference>
<dbReference type="AlphaFoldDB" id="A0AAU9XGP7"/>
<gene>
    <name evidence="3" type="ORF">PMEA_00023233</name>
</gene>
<dbReference type="EMBL" id="CALNXJ010000042">
    <property type="protein sequence ID" value="CAH3147008.1"/>
    <property type="molecule type" value="Genomic_DNA"/>
</dbReference>
<dbReference type="Proteomes" id="UP001159428">
    <property type="component" value="Unassembled WGS sequence"/>
</dbReference>